<name>A0A7H8RD38_TALRU</name>
<organism evidence="2 3">
    <name type="scientific">Talaromyces rugulosus</name>
    <name type="common">Penicillium rugulosum</name>
    <dbReference type="NCBI Taxonomy" id="121627"/>
    <lineage>
        <taxon>Eukaryota</taxon>
        <taxon>Fungi</taxon>
        <taxon>Dikarya</taxon>
        <taxon>Ascomycota</taxon>
        <taxon>Pezizomycotina</taxon>
        <taxon>Eurotiomycetes</taxon>
        <taxon>Eurotiomycetidae</taxon>
        <taxon>Eurotiales</taxon>
        <taxon>Trichocomaceae</taxon>
        <taxon>Talaromyces</taxon>
        <taxon>Talaromyces sect. Islandici</taxon>
    </lineage>
</organism>
<dbReference type="PANTHER" id="PTHR45615:SF80">
    <property type="entry name" value="GRIP DOMAIN-CONTAINING PROTEIN"/>
    <property type="match status" value="1"/>
</dbReference>
<feature type="region of interest" description="Disordered" evidence="1">
    <location>
        <begin position="781"/>
        <end position="807"/>
    </location>
</feature>
<feature type="compositionally biased region" description="Basic and acidic residues" evidence="1">
    <location>
        <begin position="987"/>
        <end position="1010"/>
    </location>
</feature>
<dbReference type="AlphaFoldDB" id="A0A7H8RD38"/>
<dbReference type="OrthoDB" id="5332870at2759"/>
<evidence type="ECO:0000313" key="2">
    <source>
        <dbReference type="EMBL" id="QKX63908.1"/>
    </source>
</evidence>
<dbReference type="EMBL" id="CP055903">
    <property type="protein sequence ID" value="QKX63908.1"/>
    <property type="molecule type" value="Genomic_DNA"/>
</dbReference>
<feature type="compositionally biased region" description="Polar residues" evidence="1">
    <location>
        <begin position="928"/>
        <end position="954"/>
    </location>
</feature>
<dbReference type="PANTHER" id="PTHR45615">
    <property type="entry name" value="MYOSIN HEAVY CHAIN, NON-MUSCLE"/>
    <property type="match status" value="1"/>
</dbReference>
<accession>A0A7H8RD38</accession>
<evidence type="ECO:0000256" key="1">
    <source>
        <dbReference type="SAM" id="MobiDB-lite"/>
    </source>
</evidence>
<reference evidence="3" key="1">
    <citation type="submission" date="2020-06" db="EMBL/GenBank/DDBJ databases">
        <title>A chromosome-scale genome assembly of Talaromyces rugulosus W13939.</title>
        <authorList>
            <person name="Wang B."/>
            <person name="Guo L."/>
            <person name="Ye K."/>
            <person name="Wang L."/>
        </authorList>
    </citation>
    <scope>NUCLEOTIDE SEQUENCE [LARGE SCALE GENOMIC DNA]</scope>
    <source>
        <strain evidence="3">W13939</strain>
    </source>
</reference>
<feature type="region of interest" description="Disordered" evidence="1">
    <location>
        <begin position="898"/>
        <end position="1045"/>
    </location>
</feature>
<sequence>MQEPVYGVIREVERVVASPYTPTLNKLESIVENASQDVLHRWADCKPCQVSLLAAVIIEQLPYSLKLLSRFGYVREFRDALLKRQPMLLDQLLRHAIEEGENFDACISMLSSRIPDETAVPARIPLFLTTLLQKMVQEPCARTIRPLYEVVEGLIGNSNILKSLPNDLLATFQLESTNILRSLNDSMASLLCLATFARIRRLWQPTKNEPYMPTWLENIFQILGPKRAAKTLDLVFISAIMACSSSCSGYSSQERVFLVRLAVEICDNFDEELKRSWLGTNSPKVVKLCDKLRRPEIDRDLQIMGLTLLTTFSQWLSLPREIYSMTREGVFASSGFEILYQLPESVRETLLERLLANFDASEISSILSYAITGLQRSKHVNIPDISTVRVNLLALSAIKKSDSHLSAACSYLERLPTADEVALKAYAQTFRSTQGDCICETSPVCTAATGALKNELFLEFLTCFHSSAIACSEAVPLKSHDIILSFLDRTKDQGRKPSGCRFSQATGPERLSTLFQKPVQPVATVQMERSSHEWRSKLAASLLENAQTSHQSIIQQMEAICGDFEARCASIEKPLSAVAQERDELRRQLEEAREVNMELENRALQSSEMISSLTTEKNQLSEMNKNYSLQVAHLTEQVDALQNELDSAREESQDSIEVERTKARTRELDLMATVTERDDLLDEQQTEMDGVKRENAYLKERMDATSERNNEISQERDSLHAEVSKLQKESTQSRETLQHELSRLHQVMDIRESTNTEKDSRIMALADTNKDLSRELQSLKERIDQEKSNSEALRSAAEEERQRHQSAIAEMERKHAAQTAQSLHDGQNKVERYRNEITAIQNRAESKISKAEKDLRTKDKRLQYLQKKVESLRNERSAKAREFSEAQEHISRLMNVMGFSKDQKNDNQKPTTGIRSKEPRRSSRLADAQTQSFLPSEGETTMHTQFSVMQQQPPSAEDSFQHNSRRRSHHMSNADSLLDPNRSFSPSKKESAVREREPLRQPLGDIDRNSPTKSQQVSQRFPGCDDEQNIQKAQPQEDFNIAGWGDVDLDFDDDDVFTSTAAG</sequence>
<keyword evidence="3" id="KW-1185">Reference proteome</keyword>
<feature type="region of interest" description="Disordered" evidence="1">
    <location>
        <begin position="703"/>
        <end position="739"/>
    </location>
</feature>
<gene>
    <name evidence="2" type="ORF">TRUGW13939_11080</name>
</gene>
<protein>
    <submittedName>
        <fullName evidence="2">Uncharacterized protein</fullName>
    </submittedName>
</protein>
<evidence type="ECO:0000313" key="3">
    <source>
        <dbReference type="Proteomes" id="UP000509510"/>
    </source>
</evidence>
<dbReference type="RefSeq" id="XP_035350082.1">
    <property type="nucleotide sequence ID" value="XM_035494189.1"/>
</dbReference>
<dbReference type="Proteomes" id="UP000509510">
    <property type="component" value="Chromosome VI"/>
</dbReference>
<proteinExistence type="predicted"/>
<dbReference type="GeneID" id="55998559"/>
<dbReference type="KEGG" id="trg:TRUGW13939_11080"/>